<keyword evidence="1" id="KW-0732">Signal</keyword>
<organism evidence="3 4">
    <name type="scientific">Pseudogracilibacillus auburnensis</name>
    <dbReference type="NCBI Taxonomy" id="1494959"/>
    <lineage>
        <taxon>Bacteria</taxon>
        <taxon>Bacillati</taxon>
        <taxon>Bacillota</taxon>
        <taxon>Bacilli</taxon>
        <taxon>Bacillales</taxon>
        <taxon>Bacillaceae</taxon>
        <taxon>Pseudogracilibacillus</taxon>
    </lineage>
</organism>
<comment type="caution">
    <text evidence="3">The sequence shown here is derived from an EMBL/GenBank/DDBJ whole genome shotgun (WGS) entry which is preliminary data.</text>
</comment>
<dbReference type="InterPro" id="IPR015168">
    <property type="entry name" value="SsuA/THI5"/>
</dbReference>
<dbReference type="Pfam" id="PF09084">
    <property type="entry name" value="NMT1"/>
    <property type="match status" value="1"/>
</dbReference>
<accession>A0A2V3W4S0</accession>
<name>A0A2V3W4S0_9BACI</name>
<dbReference type="Proteomes" id="UP000247978">
    <property type="component" value="Unassembled WGS sequence"/>
</dbReference>
<proteinExistence type="predicted"/>
<dbReference type="OrthoDB" id="9815602at2"/>
<dbReference type="PANTHER" id="PTHR31528">
    <property type="entry name" value="4-AMINO-5-HYDROXYMETHYL-2-METHYLPYRIMIDINE PHOSPHATE SYNTHASE THI11-RELATED"/>
    <property type="match status" value="1"/>
</dbReference>
<evidence type="ECO:0000313" key="3">
    <source>
        <dbReference type="EMBL" id="PXW89343.1"/>
    </source>
</evidence>
<sequence length="335" mass="37484">MKRLLQLSLTLLLSMLLIACSSEQVDKEETEVKTDETAKKEVSLFLDWTPNTNHTGIYVAKEKGYYDELGLDINILLPGEVSAEQLVATNKGEFGISFQTEVTQARAQDLPVVSVAAIIQHSTSGYASPIEKGIESPKDFAGKAYGAYGSMLEESMVDLVMKRDGADVKDVDIVQLGNSDFFVATQKDIDFVSIFYAWTGIEAEIRDVELNFIETTQFAEELDTYSPVIVTSEKLIAEDPETVKAFVEATVKGYEYAIDNPAEAAEILINAEPDLDPELVKRSQEWLSPRYQDDADKWGIQDENRWETFAEFMFENGITEKEIDAAKAFTNEFLE</sequence>
<reference evidence="3 4" key="1">
    <citation type="submission" date="2018-05" db="EMBL/GenBank/DDBJ databases">
        <title>Genomic Encyclopedia of Type Strains, Phase IV (KMG-IV): sequencing the most valuable type-strain genomes for metagenomic binning, comparative biology and taxonomic classification.</title>
        <authorList>
            <person name="Goeker M."/>
        </authorList>
    </citation>
    <scope>NUCLEOTIDE SEQUENCE [LARGE SCALE GENOMIC DNA]</scope>
    <source>
        <strain evidence="3 4">DSM 28556</strain>
    </source>
</reference>
<gene>
    <name evidence="3" type="ORF">DFR56_102120</name>
</gene>
<keyword evidence="4" id="KW-1185">Reference proteome</keyword>
<evidence type="ECO:0000256" key="1">
    <source>
        <dbReference type="SAM" id="SignalP"/>
    </source>
</evidence>
<dbReference type="SUPFAM" id="SSF53850">
    <property type="entry name" value="Periplasmic binding protein-like II"/>
    <property type="match status" value="1"/>
</dbReference>
<evidence type="ECO:0000313" key="4">
    <source>
        <dbReference type="Proteomes" id="UP000247978"/>
    </source>
</evidence>
<feature type="chain" id="PRO_5038949950" evidence="1">
    <location>
        <begin position="20"/>
        <end position="335"/>
    </location>
</feature>
<evidence type="ECO:0000259" key="2">
    <source>
        <dbReference type="Pfam" id="PF09084"/>
    </source>
</evidence>
<dbReference type="Gene3D" id="3.40.190.10">
    <property type="entry name" value="Periplasmic binding protein-like II"/>
    <property type="match status" value="2"/>
</dbReference>
<dbReference type="PROSITE" id="PS51257">
    <property type="entry name" value="PROKAR_LIPOPROTEIN"/>
    <property type="match status" value="1"/>
</dbReference>
<feature type="domain" description="SsuA/THI5-like" evidence="2">
    <location>
        <begin position="51"/>
        <end position="264"/>
    </location>
</feature>
<dbReference type="PANTHER" id="PTHR31528:SF3">
    <property type="entry name" value="THIAMINE BIOSYNTHESIS PROTEIN HI_0357-RELATED"/>
    <property type="match status" value="1"/>
</dbReference>
<protein>
    <submittedName>
        <fullName evidence="3">ABC-type nitrate/sulfonate/bicarbonate transport system substrate-binding protein</fullName>
    </submittedName>
</protein>
<dbReference type="EMBL" id="QJJQ01000002">
    <property type="protein sequence ID" value="PXW89343.1"/>
    <property type="molecule type" value="Genomic_DNA"/>
</dbReference>
<dbReference type="RefSeq" id="WP_110394076.1">
    <property type="nucleotide sequence ID" value="NZ_JBHUHB010000001.1"/>
</dbReference>
<dbReference type="AlphaFoldDB" id="A0A2V3W4S0"/>
<dbReference type="InterPro" id="IPR027939">
    <property type="entry name" value="NMT1/THI5"/>
</dbReference>
<feature type="signal peptide" evidence="1">
    <location>
        <begin position="1"/>
        <end position="19"/>
    </location>
</feature>
<dbReference type="GO" id="GO:0009228">
    <property type="term" value="P:thiamine biosynthetic process"/>
    <property type="evidence" value="ECO:0007669"/>
    <property type="project" value="InterPro"/>
</dbReference>